<dbReference type="EMBL" id="AP011710">
    <property type="protein sequence ID" value="BAL55146.1"/>
    <property type="molecule type" value="Genomic_DNA"/>
</dbReference>
<evidence type="ECO:0000256" key="1">
    <source>
        <dbReference type="SAM" id="Phobius"/>
    </source>
</evidence>
<proteinExistence type="predicted"/>
<sequence>MSTLMILKEHRKGVAMPYWRYWLSRPVVTWGLPGFLLVGLFVALAFLSPRFAHEQNLMAQPIILLVGSQLLAGGLYLLVIWRLSDAPHHRTLWIWILLVGAVMRTSMLMSTPMLEDDYYRYLWDGAVVAHGLNPYAFAPRDIAEAEAGADSVPVALRQLAADSGVVLGRINHPHLRTIYPPVAQAMFALAHGFHPWSLTAWRVVLLGFDVATLGLLIMILRAVKRSPLWLVVYWWNPVVIKEIFNAAHMDVIALPFVLGAILLAISGRYLWAASSLGLAMGAKVWPVVLLPVLIRPLLTDPRRLIPALVLFAALVGAMFLPVYAAGLDRTSGFIVYGHRWEMNDAVFMLILWGVKGLLPTSDGQLIARIVVAVMVGVWIGWLLRGNVVDPAKVCERCLLVLAAVFLLSPTQFPWYYVWLIPFLTVRPWLPLLVLTALLPLYDLRFYFDARGRVEIFDYGIVWVEYLPVWWLLIRQWRRRRPSIALREVAVSA</sequence>
<feature type="transmembrane region" description="Helical" evidence="1">
    <location>
        <begin position="243"/>
        <end position="265"/>
    </location>
</feature>
<protein>
    <submittedName>
        <fullName evidence="2">Hypothetical conserved protein</fullName>
    </submittedName>
</protein>
<name>H5SG60_9BACT</name>
<keyword evidence="1" id="KW-0812">Transmembrane</keyword>
<feature type="transmembrane region" description="Helical" evidence="1">
    <location>
        <begin position="59"/>
        <end position="80"/>
    </location>
</feature>
<organism evidence="2">
    <name type="scientific">uncultured Acidobacteriota bacterium</name>
    <dbReference type="NCBI Taxonomy" id="171953"/>
    <lineage>
        <taxon>Bacteria</taxon>
        <taxon>Pseudomonadati</taxon>
        <taxon>Acidobacteriota</taxon>
        <taxon>environmental samples</taxon>
    </lineage>
</organism>
<reference evidence="2" key="2">
    <citation type="journal article" date="2012" name="PLoS ONE">
        <title>A Deeply Branching Thermophilic Bacterium with an Ancient Acetyl-CoA Pathway Dominates a Subsurface Ecosystem.</title>
        <authorList>
            <person name="Takami H."/>
            <person name="Noguchi H."/>
            <person name="Takaki Y."/>
            <person name="Uchiyama I."/>
            <person name="Toyoda A."/>
            <person name="Nishi S."/>
            <person name="Chee G.-J."/>
            <person name="Arai W."/>
            <person name="Nunoura T."/>
            <person name="Itoh T."/>
            <person name="Hattori M."/>
            <person name="Takai K."/>
        </authorList>
    </citation>
    <scope>NUCLEOTIDE SEQUENCE</scope>
</reference>
<accession>H5SG60</accession>
<keyword evidence="1" id="KW-1133">Transmembrane helix</keyword>
<feature type="transmembrane region" description="Helical" evidence="1">
    <location>
        <begin position="271"/>
        <end position="292"/>
    </location>
</feature>
<feature type="transmembrane region" description="Helical" evidence="1">
    <location>
        <begin position="397"/>
        <end position="419"/>
    </location>
</feature>
<feature type="transmembrane region" description="Helical" evidence="1">
    <location>
        <begin position="455"/>
        <end position="473"/>
    </location>
</feature>
<feature type="transmembrane region" description="Helical" evidence="1">
    <location>
        <begin position="21"/>
        <end position="47"/>
    </location>
</feature>
<gene>
    <name evidence="2" type="ORF">HGMM_F23D12C25</name>
</gene>
<feature type="transmembrane region" description="Helical" evidence="1">
    <location>
        <begin position="365"/>
        <end position="385"/>
    </location>
</feature>
<feature type="transmembrane region" description="Helical" evidence="1">
    <location>
        <begin position="92"/>
        <end position="114"/>
    </location>
</feature>
<reference evidence="2" key="1">
    <citation type="journal article" date="2005" name="Environ. Microbiol.">
        <title>Genetic and functional properties of uncultivated thermophilic crenarchaeotes from a subsurface gold mine as revealed by analysis of genome fragments.</title>
        <authorList>
            <person name="Nunoura T."/>
            <person name="Hirayama H."/>
            <person name="Takami H."/>
            <person name="Oida H."/>
            <person name="Nishi S."/>
            <person name="Shimamura S."/>
            <person name="Suzuki Y."/>
            <person name="Inagaki F."/>
            <person name="Takai K."/>
            <person name="Nealson K.H."/>
            <person name="Horikoshi K."/>
        </authorList>
    </citation>
    <scope>NUCLEOTIDE SEQUENCE</scope>
</reference>
<keyword evidence="1" id="KW-0472">Membrane</keyword>
<dbReference type="AlphaFoldDB" id="H5SG60"/>
<feature type="transmembrane region" description="Helical" evidence="1">
    <location>
        <begin position="200"/>
        <end position="223"/>
    </location>
</feature>
<evidence type="ECO:0000313" key="2">
    <source>
        <dbReference type="EMBL" id="BAL55146.1"/>
    </source>
</evidence>
<feature type="transmembrane region" description="Helical" evidence="1">
    <location>
        <begin position="304"/>
        <end position="324"/>
    </location>
</feature>